<feature type="compositionally biased region" description="Basic and acidic residues" evidence="1">
    <location>
        <begin position="259"/>
        <end position="269"/>
    </location>
</feature>
<gene>
    <name evidence="2" type="ORF">HMPREF0179_03431</name>
</gene>
<reference evidence="2 3" key="2">
    <citation type="submission" date="2013-04" db="EMBL/GenBank/DDBJ databases">
        <title>The Genome Sequence of Bilophila wadsworthia 3_1_6.</title>
        <authorList>
            <consortium name="The Broad Institute Genomics Platform"/>
            <person name="Earl A."/>
            <person name="Ward D."/>
            <person name="Feldgarden M."/>
            <person name="Gevers D."/>
            <person name="Sibley C."/>
            <person name="Strauss J."/>
            <person name="Allen-Vercoe E."/>
            <person name="Walker B."/>
            <person name="Young S."/>
            <person name="Zeng Q."/>
            <person name="Gargeya S."/>
            <person name="Fitzgerald M."/>
            <person name="Haas B."/>
            <person name="Abouelleil A."/>
            <person name="Allen A.W."/>
            <person name="Alvarado L."/>
            <person name="Arachchi H.M."/>
            <person name="Berlin A.M."/>
            <person name="Chapman S.B."/>
            <person name="Gainer-Dewar J."/>
            <person name="Goldberg J."/>
            <person name="Griggs A."/>
            <person name="Gujja S."/>
            <person name="Hansen M."/>
            <person name="Howarth C."/>
            <person name="Imamovic A."/>
            <person name="Ireland A."/>
            <person name="Larimer J."/>
            <person name="McCowan C."/>
            <person name="Murphy C."/>
            <person name="Pearson M."/>
            <person name="Poon T.W."/>
            <person name="Priest M."/>
            <person name="Roberts A."/>
            <person name="Saif S."/>
            <person name="Shea T."/>
            <person name="Sisk P."/>
            <person name="Sykes S."/>
            <person name="Wortman J."/>
            <person name="Nusbaum C."/>
            <person name="Birren B."/>
        </authorList>
    </citation>
    <scope>NUCLEOTIDE SEQUENCE [LARGE SCALE GENOMIC DNA]</scope>
    <source>
        <strain evidence="2 3">3_1_6</strain>
    </source>
</reference>
<dbReference type="GeneID" id="78085026"/>
<feature type="region of interest" description="Disordered" evidence="1">
    <location>
        <begin position="16"/>
        <end position="59"/>
    </location>
</feature>
<dbReference type="RefSeq" id="WP_005030261.1">
    <property type="nucleotide sequence ID" value="NZ_KE150238.1"/>
</dbReference>
<dbReference type="AlphaFoldDB" id="E5YB58"/>
<accession>E5YB58</accession>
<feature type="region of interest" description="Disordered" evidence="1">
    <location>
        <begin position="259"/>
        <end position="327"/>
    </location>
</feature>
<dbReference type="Proteomes" id="UP000006034">
    <property type="component" value="Unassembled WGS sequence"/>
</dbReference>
<organism evidence="2 3">
    <name type="scientific">Bilophila wadsworthia (strain 3_1_6)</name>
    <dbReference type="NCBI Taxonomy" id="563192"/>
    <lineage>
        <taxon>Bacteria</taxon>
        <taxon>Pseudomonadati</taxon>
        <taxon>Thermodesulfobacteriota</taxon>
        <taxon>Desulfovibrionia</taxon>
        <taxon>Desulfovibrionales</taxon>
        <taxon>Desulfovibrionaceae</taxon>
        <taxon>Bilophila</taxon>
    </lineage>
</organism>
<dbReference type="eggNOG" id="COG3170">
    <property type="taxonomic scope" value="Bacteria"/>
</dbReference>
<comment type="caution">
    <text evidence="2">The sequence shown here is derived from an EMBL/GenBank/DDBJ whole genome shotgun (WGS) entry which is preliminary data.</text>
</comment>
<proteinExistence type="predicted"/>
<evidence type="ECO:0000313" key="2">
    <source>
        <dbReference type="EMBL" id="EFV42754.1"/>
    </source>
</evidence>
<protein>
    <recommendedName>
        <fullName evidence="4">Large polyvalent protein associated domain-containing protein</fullName>
    </recommendedName>
</protein>
<keyword evidence="3" id="KW-1185">Reference proteome</keyword>
<feature type="compositionally biased region" description="Basic and acidic residues" evidence="1">
    <location>
        <begin position="314"/>
        <end position="327"/>
    </location>
</feature>
<dbReference type="STRING" id="563192.HMPREF0179_03431"/>
<reference evidence="2 3" key="1">
    <citation type="submission" date="2010-10" db="EMBL/GenBank/DDBJ databases">
        <authorList>
            <consortium name="The Broad Institute Genome Sequencing Platform"/>
            <person name="Ward D."/>
            <person name="Earl A."/>
            <person name="Feldgarden M."/>
            <person name="Young S.K."/>
            <person name="Gargeya S."/>
            <person name="Zeng Q."/>
            <person name="Alvarado L."/>
            <person name="Berlin A."/>
            <person name="Bochicchio J."/>
            <person name="Chapman S.B."/>
            <person name="Chen Z."/>
            <person name="Freedman E."/>
            <person name="Gellesch M."/>
            <person name="Goldberg J."/>
            <person name="Griggs A."/>
            <person name="Gujja S."/>
            <person name="Heilman E."/>
            <person name="Heiman D."/>
            <person name="Howarth C."/>
            <person name="Mehta T."/>
            <person name="Neiman D."/>
            <person name="Pearson M."/>
            <person name="Roberts A."/>
            <person name="Saif S."/>
            <person name="Shea T."/>
            <person name="Shenoy N."/>
            <person name="Sisk P."/>
            <person name="Stolte C."/>
            <person name="Sykes S."/>
            <person name="White J."/>
            <person name="Yandava C."/>
            <person name="Allen-Vercoe E."/>
            <person name="Sibley C."/>
            <person name="Ambrose C.E."/>
            <person name="Strauss J."/>
            <person name="Daigneault M."/>
            <person name="Haas B."/>
            <person name="Nusbaum C."/>
            <person name="Birren B."/>
        </authorList>
    </citation>
    <scope>NUCLEOTIDE SEQUENCE [LARGE SCALE GENOMIC DNA]</scope>
    <source>
        <strain evidence="2 3">3_1_6</strain>
    </source>
</reference>
<dbReference type="HOGENOM" id="CLU_268301_0_0_7"/>
<evidence type="ECO:0008006" key="4">
    <source>
        <dbReference type="Google" id="ProtNLM"/>
    </source>
</evidence>
<dbReference type="OrthoDB" id="7029574at2"/>
<sequence length="1182" mass="129334">MNNTIEVTLNGLEGGEEALSSMHGLGEAPLNATDANTMSPSAVAENAPAPSPDTSPKDDDLSFFDYVGDVIKGIANGPVNSVNETIDLAGTILNGGEEVDVAKATKGSGWLTDMSNFGETQTSAGKFAEDISTFVSGFVTGGKLLEGIKVLQGAGKGAIAARGAAKSFYSTVTSFDGHEEMLSNMIQEHPALQNVVTEALAVSKDDNEIVGRIKHGLEDLGIGMAFEGAISLYGGWRLAQATSKSAKEKIVAETARQLEQLRGDKEMPHDLAAGTAGKSEPPLPSAAGGKETTPPASEHTLPESQNTDALTPAKAEEHPLKPSEAIKADTIKEHILDVVTSTKSREEVVESLSKDYNIRTHLIRDENGLRILDDINEQISPATLKGQGVETFDAVLKDAERLKYYGMDRIQKVVELAASGDIPLNKAKRTLTLLKDGTEFCSRELYRIAEKMEVNPAAVSPQEMQDFVYLKENLDNLYLAERNLTTEGGRLLSFMRNEGGIFSDEKMFKWYASPTGGTTEQIASELAKKGYTPDTIKKMARDIRLNKDNLGAVAQAAHSVKPGSWFNVFNEFRINNMLSGPFTLAANAATNGLKTLLMPAEKYLAGTIMRDDAVQREALDTFSGLFRYWNDSFRLAKKAWKVEDNILDRMGGKMETNSAAMTYENIRNLMLKDAPKGTELSPLQENIARAMGLVGPYLRIPSRLLMSTDEFFKQLNYRSSLSASLLREGREAGIKDAGELARYVEEQLALAFKKDGSAIRGRYADDAVKDSIQYARESTWTQDLGRNTLGGGIQNLANTHPVLRIAIPFIKTPTNLFRDFVAHTPGVAQMTKTYREAIKAGGEQAALAQSKMAMGALMWTGAVMMAHSGQITGSPPKDNKLRQALEATGWQPYSIKVGDKYLSYRRLDPAGMFLGIAADLAVAGQYLNKDQYDDAVSMAVAALSNNVTSKTYMQGISELIDFINDPNEKAIQYFGRMGATLVPFASAARFARQQADDPMREMRDFMDYTMNTIPGWSSTLPARRNWVTGTTINYNLIPSNANDTVLDELNRMAEGIYGPPAKKLHGVELSTAQYSRLNELHGTTTIGGKTLHESLGELFASQQYDIDRNTIGDPPDKERGPRAVAINRIIHAYRQKAQDELLSEDDSLRHEVRKSDYQRLASKRGTMTENNQQELLDALLTY</sequence>
<evidence type="ECO:0000313" key="3">
    <source>
        <dbReference type="Proteomes" id="UP000006034"/>
    </source>
</evidence>
<dbReference type="EMBL" id="ADCP02000001">
    <property type="protein sequence ID" value="EFV42754.1"/>
    <property type="molecule type" value="Genomic_DNA"/>
</dbReference>
<name>E5YB58_BILW3</name>
<evidence type="ECO:0000256" key="1">
    <source>
        <dbReference type="SAM" id="MobiDB-lite"/>
    </source>
</evidence>